<name>A0A1R1S0I8_9BACI</name>
<dbReference type="OrthoDB" id="9772630at2"/>
<dbReference type="PANTHER" id="PTHR22550:SF5">
    <property type="entry name" value="LEUCINE ZIPPER PROTEIN 4"/>
    <property type="match status" value="1"/>
</dbReference>
<gene>
    <name evidence="8" type="ORF">BW143_14000</name>
</gene>
<evidence type="ECO:0000256" key="4">
    <source>
        <dbReference type="ARBA" id="ARBA00022989"/>
    </source>
</evidence>
<keyword evidence="9" id="KW-1185">Reference proteome</keyword>
<keyword evidence="5 6" id="KW-0472">Membrane</keyword>
<sequence>MSQSEFKDHIHENLALLLPRLEHNDDLVQNKKMLKNGVIFYFLYFRDLNDDAKIQKAAKTLCTDESSLSLEDVRLRLNKLNAEPIHKVRDAINTIFQGKCLLFINGMNTVFALPTFEKKKRSLGEVNTENVVRGPKIGFIEDVDTNVALVRQRVPDQDLTVEKLPIGKSKLKNATILYIDGKADESIISDLKKRLKKVQLDDIQDSGVLEELIEDNQFSPFPQIQNTERPDKVSSALFNGRIAIFVDYSPFALIVPASFGMVMQSPDDYYERWIASTLIRFLRFSSIFITLFLSAFYISLVSFHQGMLPTALAVTIASTREEVPFPPLLEALIMEITIELLREAGLRLPNPLGQTIGLVGGVVIGQAAVEANIVSSVMVIIVSVIALASFTVPQYGMGLSFRVLRFISMIVAAVFGLYGIILFMLVIFTHLVRQRSFGNPYFNPNHFFSLKHSDEAIIRLPTKNREVNQQNDAEKSARSD</sequence>
<feature type="transmembrane region" description="Helical" evidence="7">
    <location>
        <begin position="281"/>
        <end position="303"/>
    </location>
</feature>
<dbReference type="RefSeq" id="WP_076760938.1">
    <property type="nucleotide sequence ID" value="NZ_JARMMH010000011.1"/>
</dbReference>
<feature type="transmembrane region" description="Helical" evidence="7">
    <location>
        <begin position="404"/>
        <end position="428"/>
    </location>
</feature>
<dbReference type="InterPro" id="IPR004995">
    <property type="entry name" value="Spore_Ger"/>
</dbReference>
<evidence type="ECO:0000256" key="7">
    <source>
        <dbReference type="SAM" id="Phobius"/>
    </source>
</evidence>
<dbReference type="Proteomes" id="UP000187367">
    <property type="component" value="Unassembled WGS sequence"/>
</dbReference>
<accession>A0A1R1S0I8</accession>
<feature type="transmembrane region" description="Helical" evidence="7">
    <location>
        <begin position="242"/>
        <end position="261"/>
    </location>
</feature>
<keyword evidence="4 7" id="KW-1133">Transmembrane helix</keyword>
<dbReference type="AlphaFoldDB" id="A0A1R1S0I8"/>
<dbReference type="PANTHER" id="PTHR22550">
    <property type="entry name" value="SPORE GERMINATION PROTEIN"/>
    <property type="match status" value="1"/>
</dbReference>
<dbReference type="PIRSF" id="PIRSF005690">
    <property type="entry name" value="GerBA"/>
    <property type="match status" value="1"/>
</dbReference>
<keyword evidence="3 7" id="KW-0812">Transmembrane</keyword>
<dbReference type="GO" id="GO:0005886">
    <property type="term" value="C:plasma membrane"/>
    <property type="evidence" value="ECO:0007669"/>
    <property type="project" value="UniProtKB-SubCell"/>
</dbReference>
<dbReference type="EMBL" id="MTJL01000027">
    <property type="protein sequence ID" value="OMI04028.1"/>
    <property type="molecule type" value="Genomic_DNA"/>
</dbReference>
<evidence type="ECO:0000256" key="6">
    <source>
        <dbReference type="PIRNR" id="PIRNR005690"/>
    </source>
</evidence>
<evidence type="ECO:0000256" key="5">
    <source>
        <dbReference type="ARBA" id="ARBA00023136"/>
    </source>
</evidence>
<dbReference type="GO" id="GO:0009847">
    <property type="term" value="P:spore germination"/>
    <property type="evidence" value="ECO:0007669"/>
    <property type="project" value="UniProtKB-UniRule"/>
</dbReference>
<protein>
    <submittedName>
        <fullName evidence="8">Spore germination protein</fullName>
    </submittedName>
</protein>
<evidence type="ECO:0000256" key="2">
    <source>
        <dbReference type="ARBA" id="ARBA00005278"/>
    </source>
</evidence>
<dbReference type="InterPro" id="IPR050768">
    <property type="entry name" value="UPF0353/GerABKA_families"/>
</dbReference>
<proteinExistence type="inferred from homology"/>
<evidence type="ECO:0000313" key="9">
    <source>
        <dbReference type="Proteomes" id="UP000187367"/>
    </source>
</evidence>
<dbReference type="Pfam" id="PF03323">
    <property type="entry name" value="GerA"/>
    <property type="match status" value="1"/>
</dbReference>
<evidence type="ECO:0000256" key="3">
    <source>
        <dbReference type="ARBA" id="ARBA00022692"/>
    </source>
</evidence>
<reference evidence="8 9" key="1">
    <citation type="submission" date="2017-01" db="EMBL/GenBank/DDBJ databases">
        <title>Bacillus phylogenomics.</title>
        <authorList>
            <person name="Dunlap C."/>
        </authorList>
    </citation>
    <scope>NUCLEOTIDE SEQUENCE [LARGE SCALE GENOMIC DNA]</scope>
    <source>
        <strain evidence="8 9">NRRL B-41282</strain>
    </source>
</reference>
<evidence type="ECO:0000313" key="8">
    <source>
        <dbReference type="EMBL" id="OMI04028.1"/>
    </source>
</evidence>
<comment type="subcellular location">
    <subcellularLocation>
        <location evidence="6">Cell membrane</location>
    </subcellularLocation>
    <subcellularLocation>
        <location evidence="1">Membrane</location>
        <topology evidence="1">Multi-pass membrane protein</topology>
    </subcellularLocation>
</comment>
<feature type="transmembrane region" description="Helical" evidence="7">
    <location>
        <begin position="373"/>
        <end position="392"/>
    </location>
</feature>
<comment type="similarity">
    <text evidence="2 6">Belongs to the GerABKA family.</text>
</comment>
<organism evidence="8 9">
    <name type="scientific">Bacillus swezeyi</name>
    <dbReference type="NCBI Taxonomy" id="1925020"/>
    <lineage>
        <taxon>Bacteria</taxon>
        <taxon>Bacillati</taxon>
        <taxon>Bacillota</taxon>
        <taxon>Bacilli</taxon>
        <taxon>Bacillales</taxon>
        <taxon>Bacillaceae</taxon>
        <taxon>Bacillus</taxon>
    </lineage>
</organism>
<comment type="caution">
    <text evidence="8">The sequence shown here is derived from an EMBL/GenBank/DDBJ whole genome shotgun (WGS) entry which is preliminary data.</text>
</comment>
<accession>A0A1R1QIG1</accession>
<evidence type="ECO:0000256" key="1">
    <source>
        <dbReference type="ARBA" id="ARBA00004141"/>
    </source>
</evidence>